<dbReference type="InterPro" id="IPR011701">
    <property type="entry name" value="MFS"/>
</dbReference>
<dbReference type="AlphaFoldDB" id="A0A2S8RYP5"/>
<feature type="transmembrane region" description="Helical" evidence="6">
    <location>
        <begin position="296"/>
        <end position="315"/>
    </location>
</feature>
<proteinExistence type="predicted"/>
<evidence type="ECO:0000256" key="1">
    <source>
        <dbReference type="ARBA" id="ARBA00004651"/>
    </source>
</evidence>
<evidence type="ECO:0000256" key="5">
    <source>
        <dbReference type="ARBA" id="ARBA00023136"/>
    </source>
</evidence>
<feature type="domain" description="Major facilitator superfamily (MFS) profile" evidence="7">
    <location>
        <begin position="4"/>
        <end position="393"/>
    </location>
</feature>
<dbReference type="RefSeq" id="WP_105516445.1">
    <property type="nucleotide sequence ID" value="NZ_PVEP01000013.1"/>
</dbReference>
<dbReference type="OrthoDB" id="272777at2"/>
<keyword evidence="4 6" id="KW-1133">Transmembrane helix</keyword>
<gene>
    <name evidence="8" type="ORF">LX70_03851</name>
</gene>
<feature type="transmembrane region" description="Helical" evidence="6">
    <location>
        <begin position="95"/>
        <end position="117"/>
    </location>
</feature>
<evidence type="ECO:0000256" key="2">
    <source>
        <dbReference type="ARBA" id="ARBA00022475"/>
    </source>
</evidence>
<feature type="transmembrane region" description="Helical" evidence="6">
    <location>
        <begin position="271"/>
        <end position="290"/>
    </location>
</feature>
<dbReference type="SUPFAM" id="SSF103473">
    <property type="entry name" value="MFS general substrate transporter"/>
    <property type="match status" value="1"/>
</dbReference>
<evidence type="ECO:0000256" key="4">
    <source>
        <dbReference type="ARBA" id="ARBA00022989"/>
    </source>
</evidence>
<keyword evidence="3 6" id="KW-0812">Transmembrane</keyword>
<keyword evidence="2" id="KW-1003">Cell membrane</keyword>
<accession>A0A2S8RYP5</accession>
<dbReference type="EMBL" id="PVEP01000013">
    <property type="protein sequence ID" value="PQV53667.1"/>
    <property type="molecule type" value="Genomic_DNA"/>
</dbReference>
<feature type="transmembrane region" description="Helical" evidence="6">
    <location>
        <begin position="69"/>
        <end position="89"/>
    </location>
</feature>
<comment type="caution">
    <text evidence="8">The sequence shown here is derived from an EMBL/GenBank/DDBJ whole genome shotgun (WGS) entry which is preliminary data.</text>
</comment>
<organism evidence="8 9">
    <name type="scientific">Albidovulum denitrificans</name>
    <dbReference type="NCBI Taxonomy" id="404881"/>
    <lineage>
        <taxon>Bacteria</taxon>
        <taxon>Pseudomonadati</taxon>
        <taxon>Pseudomonadota</taxon>
        <taxon>Alphaproteobacteria</taxon>
        <taxon>Rhodobacterales</taxon>
        <taxon>Paracoccaceae</taxon>
        <taxon>Albidovulum</taxon>
    </lineage>
</organism>
<feature type="transmembrane region" description="Helical" evidence="6">
    <location>
        <begin position="199"/>
        <end position="218"/>
    </location>
</feature>
<dbReference type="InterPro" id="IPR050189">
    <property type="entry name" value="MFS_Efflux_Transporters"/>
</dbReference>
<evidence type="ECO:0000259" key="7">
    <source>
        <dbReference type="PROSITE" id="PS50850"/>
    </source>
</evidence>
<feature type="transmembrane region" description="Helical" evidence="6">
    <location>
        <begin position="238"/>
        <end position="259"/>
    </location>
</feature>
<keyword evidence="9" id="KW-1185">Reference proteome</keyword>
<dbReference type="Gene3D" id="1.20.1250.20">
    <property type="entry name" value="MFS general substrate transporter like domains"/>
    <property type="match status" value="2"/>
</dbReference>
<dbReference type="PROSITE" id="PS50850">
    <property type="entry name" value="MFS"/>
    <property type="match status" value="1"/>
</dbReference>
<dbReference type="PANTHER" id="PTHR43124:SF3">
    <property type="entry name" value="CHLORAMPHENICOL EFFLUX PUMP RV0191"/>
    <property type="match status" value="1"/>
</dbReference>
<feature type="transmembrane region" description="Helical" evidence="6">
    <location>
        <begin position="161"/>
        <end position="179"/>
    </location>
</feature>
<dbReference type="InterPro" id="IPR020846">
    <property type="entry name" value="MFS_dom"/>
</dbReference>
<comment type="subcellular location">
    <subcellularLocation>
        <location evidence="1">Cell membrane</location>
        <topology evidence="1">Multi-pass membrane protein</topology>
    </subcellularLocation>
</comment>
<evidence type="ECO:0000313" key="8">
    <source>
        <dbReference type="EMBL" id="PQV53667.1"/>
    </source>
</evidence>
<keyword evidence="5 6" id="KW-0472">Membrane</keyword>
<sequence length="396" mass="40489">MRAGIAFLVAGYVLSQFYRAFLAVLAPVLKAEIGATASDLALSSGIWFSIFALMQIPVGIALDRIGPRLTVSVLLALGGGGGALVFALAGGPWAIHLSMALIGIGCSPVLMAAYYIFARIYSPAVFGTLAGAVIGFGSLGNILGAAPLAALVGAVGWRETLFGLTAVTLGVALALFVFVKNPPRADMPSTGSGSLLDLLRVPGLWAILPLMAVAYAPAASIRGLWAGPYLSQVFGADAAQIGTSTLVMALAMVAGNFAYGPLDRLFGTQKWVVFTGNLLSAAMLGLLAAFPATGVWGATALLAALGLFGASFPAIMAHGRSFFPPHLVGRGVTFLNMFGIGGAGILQFSSGGFERWVQGGGATPAASFSALFLFFLIPLLAGLVLYLFSRDAPAAP</sequence>
<dbReference type="Proteomes" id="UP000238338">
    <property type="component" value="Unassembled WGS sequence"/>
</dbReference>
<name>A0A2S8RYP5_9RHOB</name>
<reference evidence="8 9" key="1">
    <citation type="submission" date="2018-02" db="EMBL/GenBank/DDBJ databases">
        <title>Genomic Encyclopedia of Archaeal and Bacterial Type Strains, Phase II (KMG-II): from individual species to whole genera.</title>
        <authorList>
            <person name="Goeker M."/>
        </authorList>
    </citation>
    <scope>NUCLEOTIDE SEQUENCE [LARGE SCALE GENOMIC DNA]</scope>
    <source>
        <strain evidence="8 9">DSM 18921</strain>
    </source>
</reference>
<feature type="transmembrane region" description="Helical" evidence="6">
    <location>
        <begin position="41"/>
        <end position="62"/>
    </location>
</feature>
<feature type="transmembrane region" description="Helical" evidence="6">
    <location>
        <begin position="368"/>
        <end position="388"/>
    </location>
</feature>
<dbReference type="InterPro" id="IPR036259">
    <property type="entry name" value="MFS_trans_sf"/>
</dbReference>
<feature type="transmembrane region" description="Helical" evidence="6">
    <location>
        <begin position="129"/>
        <end position="155"/>
    </location>
</feature>
<protein>
    <submittedName>
        <fullName evidence="8">Putative MFS family arabinose efflux permease</fullName>
    </submittedName>
</protein>
<dbReference type="Pfam" id="PF07690">
    <property type="entry name" value="MFS_1"/>
    <property type="match status" value="1"/>
</dbReference>
<dbReference type="GO" id="GO:0005886">
    <property type="term" value="C:plasma membrane"/>
    <property type="evidence" value="ECO:0007669"/>
    <property type="project" value="UniProtKB-SubCell"/>
</dbReference>
<feature type="transmembrane region" description="Helical" evidence="6">
    <location>
        <begin position="327"/>
        <end position="348"/>
    </location>
</feature>
<dbReference type="PANTHER" id="PTHR43124">
    <property type="entry name" value="PURINE EFFLUX PUMP PBUE"/>
    <property type="match status" value="1"/>
</dbReference>
<evidence type="ECO:0000256" key="6">
    <source>
        <dbReference type="SAM" id="Phobius"/>
    </source>
</evidence>
<evidence type="ECO:0000313" key="9">
    <source>
        <dbReference type="Proteomes" id="UP000238338"/>
    </source>
</evidence>
<dbReference type="GO" id="GO:0022857">
    <property type="term" value="F:transmembrane transporter activity"/>
    <property type="evidence" value="ECO:0007669"/>
    <property type="project" value="InterPro"/>
</dbReference>
<evidence type="ECO:0000256" key="3">
    <source>
        <dbReference type="ARBA" id="ARBA00022692"/>
    </source>
</evidence>